<keyword evidence="7" id="KW-0274">FAD</keyword>
<evidence type="ECO:0000256" key="2">
    <source>
        <dbReference type="ARBA" id="ARBA00004924"/>
    </source>
</evidence>
<evidence type="ECO:0000256" key="4">
    <source>
        <dbReference type="ARBA" id="ARBA00013076"/>
    </source>
</evidence>
<dbReference type="Gene3D" id="3.50.50.60">
    <property type="entry name" value="FAD/NAD(P)-binding domain"/>
    <property type="match status" value="1"/>
</dbReference>
<comment type="caution">
    <text evidence="16">The sequence shown here is derived from an EMBL/GenBank/DDBJ whole genome shotgun (WGS) entry which is preliminary data.</text>
</comment>
<evidence type="ECO:0000256" key="7">
    <source>
        <dbReference type="ARBA" id="ARBA00022827"/>
    </source>
</evidence>
<sequence>MNQPAEHFDAIAIGAGPFNLGFAALTDGLDDLKVAVLDASEKFVWHPGMMLPGTHLQVPFMADLVTMADPTSKHSFLNYLKEQGRIYPFYIRENFYALREEYSNYLAWAATNIDSVRFGHRVLEVEYRGGRYHLSVLTASGLSSFTANKLVLGTGTQPYLPPVVSDAARGTGKVVHSSDYMFHREQLLAPRAAESRPQVTCVLGSGQSAAEIFLDLLRCLPEDGHLIWATRSERYFPLEYTKLTLEMTSPEYIDHFHGLSMEQRDVLSAEQKGLYKGINADLINEIHEELYQRSVNGAANVHLRTGCTATSIEAAAEQLAVTLRHERTAQDLEFVTDNLVMATGYRAGTPDFLDGITERINYLDDGRLNVDREYSIGLDEDIFVQNAELHTHGFTAPDLGMGAYRNSVIINRVAGRTAYPVEAQIAFQRFGAAELAGLPTADTANSRA</sequence>
<dbReference type="SUPFAM" id="SSF51905">
    <property type="entry name" value="FAD/NAD(P)-binding domain"/>
    <property type="match status" value="2"/>
</dbReference>
<evidence type="ECO:0000256" key="3">
    <source>
        <dbReference type="ARBA" id="ARBA00007588"/>
    </source>
</evidence>
<dbReference type="PANTHER" id="PTHR42802:SF1">
    <property type="entry name" value="L-ORNITHINE N(5)-MONOOXYGENASE"/>
    <property type="match status" value="1"/>
</dbReference>
<protein>
    <recommendedName>
        <fullName evidence="5">L-lysine N6-monooxygenase MbtG</fullName>
        <ecNumber evidence="4">1.14.13.59</ecNumber>
    </recommendedName>
    <alternativeName>
        <fullName evidence="14">Lysine 6-N-hydroxylase</fullName>
    </alternativeName>
    <alternativeName>
        <fullName evidence="13">Lysine N6-hydroxylase</fullName>
    </alternativeName>
    <alternativeName>
        <fullName evidence="11">Lysine-N-oxygenase</fullName>
    </alternativeName>
    <alternativeName>
        <fullName evidence="12">Mycobactin synthase protein G</fullName>
    </alternativeName>
</protein>
<evidence type="ECO:0000256" key="13">
    <source>
        <dbReference type="ARBA" id="ARBA00032493"/>
    </source>
</evidence>
<keyword evidence="6" id="KW-0285">Flavoprotein</keyword>
<organism evidence="16 17">
    <name type="scientific">Glutamicibacter arilaitensis</name>
    <dbReference type="NCBI Taxonomy" id="256701"/>
    <lineage>
        <taxon>Bacteria</taxon>
        <taxon>Bacillati</taxon>
        <taxon>Actinomycetota</taxon>
        <taxon>Actinomycetes</taxon>
        <taxon>Micrococcales</taxon>
        <taxon>Micrococcaceae</taxon>
        <taxon>Glutamicibacter</taxon>
    </lineage>
</organism>
<dbReference type="GO" id="GO:0047091">
    <property type="term" value="F:L-lysine 6-monooxygenase (NADPH) activity"/>
    <property type="evidence" value="ECO:0007669"/>
    <property type="project" value="UniProtKB-EC"/>
</dbReference>
<evidence type="ECO:0000256" key="10">
    <source>
        <dbReference type="ARBA" id="ARBA00023033"/>
    </source>
</evidence>
<proteinExistence type="inferred from homology"/>
<dbReference type="EC" id="1.14.13.59" evidence="4"/>
<dbReference type="Pfam" id="PF13434">
    <property type="entry name" value="Lys_Orn_oxgnase"/>
    <property type="match status" value="1"/>
</dbReference>
<evidence type="ECO:0000256" key="8">
    <source>
        <dbReference type="ARBA" id="ARBA00022857"/>
    </source>
</evidence>
<reference evidence="16 17" key="1">
    <citation type="journal article" date="2017" name="Elife">
        <title>Extensive horizontal gene transfer in cheese-associated bacteria.</title>
        <authorList>
            <person name="Bonham K.S."/>
            <person name="Wolfe B.E."/>
            <person name="Dutton R.J."/>
        </authorList>
    </citation>
    <scope>NUCLEOTIDE SEQUENCE [LARGE SCALE GENOMIC DNA]</scope>
    <source>
        <strain evidence="16 17">JB182</strain>
    </source>
</reference>
<evidence type="ECO:0000256" key="6">
    <source>
        <dbReference type="ARBA" id="ARBA00022630"/>
    </source>
</evidence>
<gene>
    <name evidence="16" type="ORF">CIK84_09050</name>
</gene>
<keyword evidence="9" id="KW-0560">Oxidoreductase</keyword>
<dbReference type="InterPro" id="IPR036188">
    <property type="entry name" value="FAD/NAD-bd_sf"/>
</dbReference>
<dbReference type="AlphaFoldDB" id="A0A2N7S694"/>
<dbReference type="EMBL" id="PNQX01000001">
    <property type="protein sequence ID" value="PMQ21658.1"/>
    <property type="molecule type" value="Genomic_DNA"/>
</dbReference>
<comment type="catalytic activity">
    <reaction evidence="15">
        <text>L-lysine + NADPH + O2 = N(6)-hydroxy-L-lysine + NADP(+) + H2O</text>
        <dbReference type="Rhea" id="RHEA:23228"/>
        <dbReference type="ChEBI" id="CHEBI:15377"/>
        <dbReference type="ChEBI" id="CHEBI:15379"/>
        <dbReference type="ChEBI" id="CHEBI:32551"/>
        <dbReference type="ChEBI" id="CHEBI:57783"/>
        <dbReference type="ChEBI" id="CHEBI:57820"/>
        <dbReference type="ChEBI" id="CHEBI:58349"/>
        <dbReference type="EC" id="1.14.13.59"/>
    </reaction>
</comment>
<evidence type="ECO:0000313" key="16">
    <source>
        <dbReference type="EMBL" id="PMQ21658.1"/>
    </source>
</evidence>
<evidence type="ECO:0000256" key="1">
    <source>
        <dbReference type="ARBA" id="ARBA00001974"/>
    </source>
</evidence>
<evidence type="ECO:0000256" key="11">
    <source>
        <dbReference type="ARBA" id="ARBA00029939"/>
    </source>
</evidence>
<evidence type="ECO:0000256" key="14">
    <source>
        <dbReference type="ARBA" id="ARBA00032738"/>
    </source>
</evidence>
<name>A0A2N7S694_9MICC</name>
<dbReference type="InterPro" id="IPR025700">
    <property type="entry name" value="Lys/Orn_oxygenase"/>
</dbReference>
<dbReference type="Proteomes" id="UP000235739">
    <property type="component" value="Unassembled WGS sequence"/>
</dbReference>
<dbReference type="RefSeq" id="WP_102598138.1">
    <property type="nucleotide sequence ID" value="NZ_JABUYH010000023.1"/>
</dbReference>
<comment type="cofactor">
    <cofactor evidence="1">
        <name>FAD</name>
        <dbReference type="ChEBI" id="CHEBI:57692"/>
    </cofactor>
</comment>
<evidence type="ECO:0000256" key="9">
    <source>
        <dbReference type="ARBA" id="ARBA00023002"/>
    </source>
</evidence>
<dbReference type="PANTHER" id="PTHR42802">
    <property type="entry name" value="MONOOXYGENASE"/>
    <property type="match status" value="1"/>
</dbReference>
<comment type="similarity">
    <text evidence="3">Belongs to the lysine N(6)-hydroxylase/L-ornithine N(5)-oxygenase family.</text>
</comment>
<evidence type="ECO:0000256" key="12">
    <source>
        <dbReference type="ARBA" id="ARBA00031158"/>
    </source>
</evidence>
<evidence type="ECO:0000313" key="17">
    <source>
        <dbReference type="Proteomes" id="UP000235739"/>
    </source>
</evidence>
<accession>A0A2N7S694</accession>
<keyword evidence="8" id="KW-0521">NADP</keyword>
<evidence type="ECO:0000256" key="5">
    <source>
        <dbReference type="ARBA" id="ARBA00016406"/>
    </source>
</evidence>
<keyword evidence="10" id="KW-0503">Monooxygenase</keyword>
<comment type="pathway">
    <text evidence="2">Siderophore biosynthesis.</text>
</comment>
<evidence type="ECO:0000256" key="15">
    <source>
        <dbReference type="ARBA" id="ARBA00048407"/>
    </source>
</evidence>